<evidence type="ECO:0000313" key="12">
    <source>
        <dbReference type="Proteomes" id="UP001432062"/>
    </source>
</evidence>
<dbReference type="GO" id="GO:0005524">
    <property type="term" value="F:ATP binding"/>
    <property type="evidence" value="ECO:0007669"/>
    <property type="project" value="UniProtKB-KW"/>
</dbReference>
<proteinExistence type="predicted"/>
<dbReference type="CDD" id="cd06582">
    <property type="entry name" value="TM_PBP1_LivH_like"/>
    <property type="match status" value="1"/>
</dbReference>
<feature type="transmembrane region" description="Helical" evidence="9">
    <location>
        <begin position="507"/>
        <end position="527"/>
    </location>
</feature>
<keyword evidence="4 9" id="KW-0812">Transmembrane</keyword>
<keyword evidence="5" id="KW-0547">Nucleotide-binding</keyword>
<sequence>MADLLPFVIAGIVSGSVYGLAATGLVLTYKTSGVFNFAHGAMATVSAYAFYTLHVVDGVVWQLALAICVLGIGPAMGVALELLARVVDRASLEMRIAATVGILLVVQAATSLYYGQRTPRIVPIFLPQGGFAAFGVRVQWSDVATFGVAVLATTALSAALRFTRGGIAMRAVVGNAALLDLAGTSSVRTRRSAWCVGTGLASLSGVLFAPLIPLDPMQLTLLVVQAFGAAAIGRFTSLPWSFGGGLFIGVLAALATHYFTTGPAAGVSTALPFLALFLVLLIMPRRYLVDRDRAVRQIRSGWTAPPALQSAGGAVVLMVLALVPLFAGIHLTDWTVALAMTLVFLSLGLLVRTSGQVSLCHMAFTAIGACAFSHLAVDRQWPWPLAFIGCGLVVLPIGAVLSIPAIRLSGLHLALATFGFGVVVQMMFYSEPYMFGTSGLGLKMPRPSVFGLDSDPSFYRFVLVLATVGTLIVVALDKTRLGRLLRGLAESPTALRTNGVTIEVTRVLVFCVSAFLAALGGALAAMAQTTASAANYQPLLSVTYFAVIVVVVGREPWYPLLAAMALILVPSYVQVAGMSLWLQVLFGILVVLRAATSSRLELPGPIRSWLDNASRRHRSSAVFAAEPAIEQPTTVLDVHELSVRFGGVVAVDGLSFEACTGRIIGLIGPNGAGKTTTFDACTGLVQAHAGEVRLRDLVISRASTARRARLGIGRTFQQTELFDSLTVAENVAMGAEGPLAGANPLAQLVSAHGQARRVRTATASAIALCGIESIADSRVGALSTGQRRLVELARCLAGPYRILLLDEPSAGLDRSETARFGQILRQVVAARGVGIVLVEHDMSLVLEICEEIFVLDFGRLIFRGSPAQVRASDVVQHAYLGEPVTDERRMTEPVA</sequence>
<keyword evidence="7 9" id="KW-1133">Transmembrane helix</keyword>
<feature type="transmembrane region" description="Helical" evidence="9">
    <location>
        <begin position="6"/>
        <end position="27"/>
    </location>
</feature>
<evidence type="ECO:0000256" key="8">
    <source>
        <dbReference type="ARBA" id="ARBA00023136"/>
    </source>
</evidence>
<evidence type="ECO:0000256" key="3">
    <source>
        <dbReference type="ARBA" id="ARBA00022475"/>
    </source>
</evidence>
<feature type="transmembrane region" description="Helical" evidence="9">
    <location>
        <begin position="96"/>
        <end position="115"/>
    </location>
</feature>
<reference evidence="11" key="1">
    <citation type="submission" date="2022-10" db="EMBL/GenBank/DDBJ databases">
        <title>The complete genomes of actinobacterial strains from the NBC collection.</title>
        <authorList>
            <person name="Joergensen T.S."/>
            <person name="Alvarez Arevalo M."/>
            <person name="Sterndorff E.B."/>
            <person name="Faurdal D."/>
            <person name="Vuksanovic O."/>
            <person name="Mourched A.-S."/>
            <person name="Charusanti P."/>
            <person name="Shaw S."/>
            <person name="Blin K."/>
            <person name="Weber T."/>
        </authorList>
    </citation>
    <scope>NUCLEOTIDE SEQUENCE</scope>
    <source>
        <strain evidence="11">NBC_01482</strain>
    </source>
</reference>
<name>A0ABZ1YQS2_9NOCA</name>
<dbReference type="InterPro" id="IPR043428">
    <property type="entry name" value="LivM-like"/>
</dbReference>
<evidence type="ECO:0000256" key="1">
    <source>
        <dbReference type="ARBA" id="ARBA00004651"/>
    </source>
</evidence>
<feature type="transmembrane region" description="Helical" evidence="9">
    <location>
        <begin position="265"/>
        <end position="283"/>
    </location>
</feature>
<dbReference type="Proteomes" id="UP001432062">
    <property type="component" value="Chromosome"/>
</dbReference>
<dbReference type="PROSITE" id="PS50893">
    <property type="entry name" value="ABC_TRANSPORTER_2"/>
    <property type="match status" value="1"/>
</dbReference>
<feature type="transmembrane region" description="Helical" evidence="9">
    <location>
        <begin position="410"/>
        <end position="429"/>
    </location>
</feature>
<dbReference type="PANTHER" id="PTHR45772">
    <property type="entry name" value="CONSERVED COMPONENT OF ABC TRANSPORTER FOR NATURAL AMINO ACIDS-RELATED"/>
    <property type="match status" value="1"/>
</dbReference>
<feature type="transmembrane region" description="Helical" evidence="9">
    <location>
        <begin position="218"/>
        <end position="235"/>
    </location>
</feature>
<keyword evidence="8 9" id="KW-0472">Membrane</keyword>
<feature type="transmembrane region" description="Helical" evidence="9">
    <location>
        <begin position="533"/>
        <end position="553"/>
    </location>
</feature>
<dbReference type="SMART" id="SM00382">
    <property type="entry name" value="AAA"/>
    <property type="match status" value="1"/>
</dbReference>
<comment type="subcellular location">
    <subcellularLocation>
        <location evidence="1">Cell membrane</location>
        <topology evidence="1">Multi-pass membrane protein</topology>
    </subcellularLocation>
</comment>
<evidence type="ECO:0000256" key="4">
    <source>
        <dbReference type="ARBA" id="ARBA00022692"/>
    </source>
</evidence>
<keyword evidence="6 11" id="KW-0067">ATP-binding</keyword>
<feature type="transmembrane region" description="Helical" evidence="9">
    <location>
        <begin position="34"/>
        <end position="53"/>
    </location>
</feature>
<evidence type="ECO:0000259" key="10">
    <source>
        <dbReference type="PROSITE" id="PS50893"/>
    </source>
</evidence>
<feature type="transmembrane region" description="Helical" evidence="9">
    <location>
        <begin position="59"/>
        <end position="84"/>
    </location>
</feature>
<organism evidence="11 12">
    <name type="scientific">Nocardia vinacea</name>
    <dbReference type="NCBI Taxonomy" id="96468"/>
    <lineage>
        <taxon>Bacteria</taxon>
        <taxon>Bacillati</taxon>
        <taxon>Actinomycetota</taxon>
        <taxon>Actinomycetes</taxon>
        <taxon>Mycobacteriales</taxon>
        <taxon>Nocardiaceae</taxon>
        <taxon>Nocardia</taxon>
    </lineage>
</organism>
<evidence type="ECO:0000256" key="2">
    <source>
        <dbReference type="ARBA" id="ARBA00022448"/>
    </source>
</evidence>
<keyword evidence="3" id="KW-1003">Cell membrane</keyword>
<evidence type="ECO:0000256" key="7">
    <source>
        <dbReference type="ARBA" id="ARBA00022989"/>
    </source>
</evidence>
<protein>
    <submittedName>
        <fullName evidence="11">ATP-binding cassette domain-containing protein</fullName>
    </submittedName>
</protein>
<keyword evidence="12" id="KW-1185">Reference proteome</keyword>
<feature type="transmembrane region" description="Helical" evidence="9">
    <location>
        <begin position="304"/>
        <end position="328"/>
    </location>
</feature>
<gene>
    <name evidence="11" type="ORF">OG563_42035</name>
</gene>
<dbReference type="InterPro" id="IPR003439">
    <property type="entry name" value="ABC_transporter-like_ATP-bd"/>
</dbReference>
<dbReference type="EMBL" id="CP109441">
    <property type="protein sequence ID" value="WUV45609.1"/>
    <property type="molecule type" value="Genomic_DNA"/>
</dbReference>
<dbReference type="InterPro" id="IPR027417">
    <property type="entry name" value="P-loop_NTPase"/>
</dbReference>
<evidence type="ECO:0000256" key="6">
    <source>
        <dbReference type="ARBA" id="ARBA00022840"/>
    </source>
</evidence>
<feature type="transmembrane region" description="Helical" evidence="9">
    <location>
        <begin position="193"/>
        <end position="212"/>
    </location>
</feature>
<evidence type="ECO:0000256" key="5">
    <source>
        <dbReference type="ARBA" id="ARBA00022741"/>
    </source>
</evidence>
<evidence type="ECO:0000313" key="11">
    <source>
        <dbReference type="EMBL" id="WUV45609.1"/>
    </source>
</evidence>
<feature type="transmembrane region" description="Helical" evidence="9">
    <location>
        <begin position="334"/>
        <end position="351"/>
    </location>
</feature>
<dbReference type="Pfam" id="PF00005">
    <property type="entry name" value="ABC_tran"/>
    <property type="match status" value="1"/>
</dbReference>
<feature type="transmembrane region" description="Helical" evidence="9">
    <location>
        <begin position="560"/>
        <end position="592"/>
    </location>
</feature>
<dbReference type="Pfam" id="PF02653">
    <property type="entry name" value="BPD_transp_2"/>
    <property type="match status" value="2"/>
</dbReference>
<feature type="transmembrane region" description="Helical" evidence="9">
    <location>
        <begin position="358"/>
        <end position="377"/>
    </location>
</feature>
<feature type="transmembrane region" description="Helical" evidence="9">
    <location>
        <begin position="458"/>
        <end position="476"/>
    </location>
</feature>
<dbReference type="CDD" id="cd06581">
    <property type="entry name" value="TM_PBP1_LivM_like"/>
    <property type="match status" value="1"/>
</dbReference>
<dbReference type="InterPro" id="IPR003593">
    <property type="entry name" value="AAA+_ATPase"/>
</dbReference>
<keyword evidence="2" id="KW-0813">Transport</keyword>
<evidence type="ECO:0000256" key="9">
    <source>
        <dbReference type="SAM" id="Phobius"/>
    </source>
</evidence>
<dbReference type="InterPro" id="IPR001851">
    <property type="entry name" value="ABC_transp_permease"/>
</dbReference>
<accession>A0ABZ1YQS2</accession>
<dbReference type="RefSeq" id="WP_329409005.1">
    <property type="nucleotide sequence ID" value="NZ_CP109441.1"/>
</dbReference>
<feature type="transmembrane region" description="Helical" evidence="9">
    <location>
        <begin position="143"/>
        <end position="160"/>
    </location>
</feature>
<dbReference type="SUPFAM" id="SSF52540">
    <property type="entry name" value="P-loop containing nucleoside triphosphate hydrolases"/>
    <property type="match status" value="1"/>
</dbReference>
<feature type="transmembrane region" description="Helical" evidence="9">
    <location>
        <begin position="242"/>
        <end position="259"/>
    </location>
</feature>
<feature type="transmembrane region" description="Helical" evidence="9">
    <location>
        <begin position="383"/>
        <end position="403"/>
    </location>
</feature>
<dbReference type="Gene3D" id="3.40.50.300">
    <property type="entry name" value="P-loop containing nucleotide triphosphate hydrolases"/>
    <property type="match status" value="1"/>
</dbReference>
<dbReference type="InterPro" id="IPR051120">
    <property type="entry name" value="ABC_AA/LPS_Transport"/>
</dbReference>
<feature type="domain" description="ABC transporter" evidence="10">
    <location>
        <begin position="636"/>
        <end position="882"/>
    </location>
</feature>